<evidence type="ECO:0000313" key="6">
    <source>
        <dbReference type="Proteomes" id="UP000184079"/>
    </source>
</evidence>
<dbReference type="GO" id="GO:0003700">
    <property type="term" value="F:DNA-binding transcription factor activity"/>
    <property type="evidence" value="ECO:0007669"/>
    <property type="project" value="TreeGrafter"/>
</dbReference>
<dbReference type="Gene3D" id="1.10.260.40">
    <property type="entry name" value="lambda repressor-like DNA-binding domains"/>
    <property type="match status" value="1"/>
</dbReference>
<dbReference type="GO" id="GO:0000976">
    <property type="term" value="F:transcription cis-regulatory region binding"/>
    <property type="evidence" value="ECO:0007669"/>
    <property type="project" value="TreeGrafter"/>
</dbReference>
<dbReference type="EMBL" id="FQXD01000009">
    <property type="protein sequence ID" value="SHH57695.1"/>
    <property type="molecule type" value="Genomic_DNA"/>
</dbReference>
<name>A0A1M5U3L4_9BACI</name>
<dbReference type="Pfam" id="PF13377">
    <property type="entry name" value="Peripla_BP_3"/>
    <property type="match status" value="1"/>
</dbReference>
<dbReference type="PANTHER" id="PTHR30146">
    <property type="entry name" value="LACI-RELATED TRANSCRIPTIONAL REPRESSOR"/>
    <property type="match status" value="1"/>
</dbReference>
<dbReference type="Pfam" id="PF00356">
    <property type="entry name" value="LacI"/>
    <property type="match status" value="1"/>
</dbReference>
<evidence type="ECO:0000313" key="5">
    <source>
        <dbReference type="EMBL" id="SHH57695.1"/>
    </source>
</evidence>
<keyword evidence="6" id="KW-1185">Reference proteome</keyword>
<organism evidence="5 6">
    <name type="scientific">Virgibacillus chiguensis</name>
    <dbReference type="NCBI Taxonomy" id="411959"/>
    <lineage>
        <taxon>Bacteria</taxon>
        <taxon>Bacillati</taxon>
        <taxon>Bacillota</taxon>
        <taxon>Bacilli</taxon>
        <taxon>Bacillales</taxon>
        <taxon>Bacillaceae</taxon>
        <taxon>Virgibacillus</taxon>
    </lineage>
</organism>
<proteinExistence type="predicted"/>
<keyword evidence="3" id="KW-0804">Transcription</keyword>
<dbReference type="RefSeq" id="WP_073009044.1">
    <property type="nucleotide sequence ID" value="NZ_FQXD01000009.1"/>
</dbReference>
<protein>
    <submittedName>
        <fullName evidence="5">LacI family transcriptional regulator</fullName>
    </submittedName>
</protein>
<dbReference type="AlphaFoldDB" id="A0A1M5U3L4"/>
<dbReference type="SUPFAM" id="SSF53822">
    <property type="entry name" value="Periplasmic binding protein-like I"/>
    <property type="match status" value="1"/>
</dbReference>
<accession>A0A1M5U3L4</accession>
<dbReference type="OrthoDB" id="9775106at2"/>
<dbReference type="PROSITE" id="PS50932">
    <property type="entry name" value="HTH_LACI_2"/>
    <property type="match status" value="1"/>
</dbReference>
<dbReference type="InterPro" id="IPR000843">
    <property type="entry name" value="HTH_LacI"/>
</dbReference>
<dbReference type="CDD" id="cd06267">
    <property type="entry name" value="PBP1_LacI_sugar_binding-like"/>
    <property type="match status" value="1"/>
</dbReference>
<reference evidence="6" key="1">
    <citation type="submission" date="2016-11" db="EMBL/GenBank/DDBJ databases">
        <authorList>
            <person name="Varghese N."/>
            <person name="Submissions S."/>
        </authorList>
    </citation>
    <scope>NUCLEOTIDE SEQUENCE [LARGE SCALE GENOMIC DNA]</scope>
    <source>
        <strain evidence="6">CGMCC 1.6496</strain>
    </source>
</reference>
<dbReference type="CDD" id="cd01392">
    <property type="entry name" value="HTH_LacI"/>
    <property type="match status" value="1"/>
</dbReference>
<dbReference type="InterPro" id="IPR046335">
    <property type="entry name" value="LacI/GalR-like_sensor"/>
</dbReference>
<dbReference type="PANTHER" id="PTHR30146:SF109">
    <property type="entry name" value="HTH-TYPE TRANSCRIPTIONAL REGULATOR GALS"/>
    <property type="match status" value="1"/>
</dbReference>
<evidence type="ECO:0000259" key="4">
    <source>
        <dbReference type="PROSITE" id="PS50932"/>
    </source>
</evidence>
<dbReference type="Proteomes" id="UP000184079">
    <property type="component" value="Unassembled WGS sequence"/>
</dbReference>
<evidence type="ECO:0000256" key="3">
    <source>
        <dbReference type="ARBA" id="ARBA00023163"/>
    </source>
</evidence>
<dbReference type="Gene3D" id="3.40.50.2300">
    <property type="match status" value="2"/>
</dbReference>
<evidence type="ECO:0000256" key="2">
    <source>
        <dbReference type="ARBA" id="ARBA00023125"/>
    </source>
</evidence>
<sequence length="343" mass="37684">MATIKDVAKLAGVAVSTASYALNNSDKVSQTTKEKVAAAAKSLNYRKNGLASDLKRTNTNTIALILSDLSGPYYSELIQGVQDVTTANGFDLIACSSIGGADSTAVKFLQEKRVDGAIILAHNISDEVTVQSARKGFPLVVLDRNLDSSFIYNIEVDNIHGGYLATEHLIQHGHSEIAYVSGPYNSHDNQLRFQGYLNALKDYNIPYKSKWKIIGDFTRESGYRATKMLIAQRQLPHAIFYANDEMAIGGLEALRENDISVPNDLSVIGFDDIQLAEYVSPPLSTIKQPKYEAGSLAVHVIFQVLAGEKVDHQYTLSTELVKRQSVMQRLSPENSTKQHTNET</sequence>
<keyword evidence="2" id="KW-0238">DNA-binding</keyword>
<dbReference type="InterPro" id="IPR028082">
    <property type="entry name" value="Peripla_BP_I"/>
</dbReference>
<keyword evidence="1" id="KW-0805">Transcription regulation</keyword>
<dbReference type="SUPFAM" id="SSF47413">
    <property type="entry name" value="lambda repressor-like DNA-binding domains"/>
    <property type="match status" value="1"/>
</dbReference>
<evidence type="ECO:0000256" key="1">
    <source>
        <dbReference type="ARBA" id="ARBA00023015"/>
    </source>
</evidence>
<feature type="domain" description="HTH lacI-type" evidence="4">
    <location>
        <begin position="2"/>
        <end position="56"/>
    </location>
</feature>
<gene>
    <name evidence="5" type="ORF">SAMN05421807_10918</name>
</gene>
<dbReference type="SMART" id="SM00354">
    <property type="entry name" value="HTH_LACI"/>
    <property type="match status" value="1"/>
</dbReference>
<dbReference type="InterPro" id="IPR010982">
    <property type="entry name" value="Lambda_DNA-bd_dom_sf"/>
</dbReference>